<evidence type="ECO:0000256" key="1">
    <source>
        <dbReference type="SAM" id="Phobius"/>
    </source>
</evidence>
<evidence type="ECO:0000259" key="2">
    <source>
        <dbReference type="Pfam" id="PF04892"/>
    </source>
</evidence>
<proteinExistence type="predicted"/>
<keyword evidence="4" id="KW-1185">Reference proteome</keyword>
<keyword evidence="1" id="KW-0812">Transmembrane</keyword>
<dbReference type="Pfam" id="PF04892">
    <property type="entry name" value="VanZ"/>
    <property type="match status" value="1"/>
</dbReference>
<feature type="transmembrane region" description="Helical" evidence="1">
    <location>
        <begin position="90"/>
        <end position="108"/>
    </location>
</feature>
<feature type="transmembrane region" description="Helical" evidence="1">
    <location>
        <begin position="12"/>
        <end position="32"/>
    </location>
</feature>
<feature type="domain" description="VanZ-like" evidence="2">
    <location>
        <begin position="14"/>
        <end position="132"/>
    </location>
</feature>
<organism evidence="3 4">
    <name type="scientific">Paenibacillus septentrionalis</name>
    <dbReference type="NCBI Taxonomy" id="429342"/>
    <lineage>
        <taxon>Bacteria</taxon>
        <taxon>Bacillati</taxon>
        <taxon>Bacillota</taxon>
        <taxon>Bacilli</taxon>
        <taxon>Bacillales</taxon>
        <taxon>Paenibacillaceae</taxon>
        <taxon>Paenibacillus</taxon>
    </lineage>
</organism>
<dbReference type="InterPro" id="IPR006976">
    <property type="entry name" value="VanZ-like"/>
</dbReference>
<protein>
    <submittedName>
        <fullName evidence="3">VanZ family protein</fullName>
    </submittedName>
</protein>
<dbReference type="EMBL" id="JBHSTE010000007">
    <property type="protein sequence ID" value="MFC6334746.1"/>
    <property type="molecule type" value="Genomic_DNA"/>
</dbReference>
<keyword evidence="1" id="KW-0472">Membrane</keyword>
<dbReference type="Proteomes" id="UP001596233">
    <property type="component" value="Unassembled WGS sequence"/>
</dbReference>
<accession>A0ABW1V918</accession>
<evidence type="ECO:0000313" key="4">
    <source>
        <dbReference type="Proteomes" id="UP001596233"/>
    </source>
</evidence>
<sequence length="327" mass="36679">MYQGKLRKITMVLFVLYALLVVYFLFIGFNRASSNVDQGMRYSLIPNGIPLNFPMGRDFKLWLFNLGNFIAFVPFGIIVPLLFRCSFIRFISLFIVSITILETVQMVTRLGSFDIDDIMINTLGASIGYWSQRMVKHHRDQVKGMITIILTAIVFSVGTITVVSSMNHYLTNKGGEVIALDELALSDGSVLWDEHLSEIKIGETLVELFLNLYSKNNRPTNEFTYILNGNYTNITGNVAILVDAAAPANDDRIDIIFIADGSEIYGLGYRGGELTTPDSFQIPLQGVNELTIKIVNDSTNSYVVMWDLALTEASRVHRAINRISSLF</sequence>
<dbReference type="RefSeq" id="WP_379237583.1">
    <property type="nucleotide sequence ID" value="NZ_JBHSTE010000007.1"/>
</dbReference>
<gene>
    <name evidence="3" type="ORF">ACFP56_19105</name>
</gene>
<reference evidence="4" key="1">
    <citation type="journal article" date="2019" name="Int. J. Syst. Evol. Microbiol.">
        <title>The Global Catalogue of Microorganisms (GCM) 10K type strain sequencing project: providing services to taxonomists for standard genome sequencing and annotation.</title>
        <authorList>
            <consortium name="The Broad Institute Genomics Platform"/>
            <consortium name="The Broad Institute Genome Sequencing Center for Infectious Disease"/>
            <person name="Wu L."/>
            <person name="Ma J."/>
        </authorList>
    </citation>
    <scope>NUCLEOTIDE SEQUENCE [LARGE SCALE GENOMIC DNA]</scope>
    <source>
        <strain evidence="4">PCU 280</strain>
    </source>
</reference>
<feature type="transmembrane region" description="Helical" evidence="1">
    <location>
        <begin position="144"/>
        <end position="163"/>
    </location>
</feature>
<keyword evidence="1" id="KW-1133">Transmembrane helix</keyword>
<evidence type="ECO:0000313" key="3">
    <source>
        <dbReference type="EMBL" id="MFC6334746.1"/>
    </source>
</evidence>
<name>A0ABW1V918_9BACL</name>
<comment type="caution">
    <text evidence="3">The sequence shown here is derived from an EMBL/GenBank/DDBJ whole genome shotgun (WGS) entry which is preliminary data.</text>
</comment>
<feature type="transmembrane region" description="Helical" evidence="1">
    <location>
        <begin position="61"/>
        <end position="83"/>
    </location>
</feature>